<evidence type="ECO:0000256" key="3">
    <source>
        <dbReference type="ARBA" id="ARBA00022729"/>
    </source>
</evidence>
<comment type="similarity">
    <text evidence="2">Belongs to the fimbrial protein family.</text>
</comment>
<feature type="chain" id="PRO_5008595578" description="Fimbrial-type adhesion domain-containing protein" evidence="5">
    <location>
        <begin position="20"/>
        <end position="182"/>
    </location>
</feature>
<organism evidence="7 8">
    <name type="scientific">Providencia heimbachae ATCC 35613</name>
    <dbReference type="NCBI Taxonomy" id="1354272"/>
    <lineage>
        <taxon>Bacteria</taxon>
        <taxon>Pseudomonadati</taxon>
        <taxon>Pseudomonadota</taxon>
        <taxon>Gammaproteobacteria</taxon>
        <taxon>Enterobacterales</taxon>
        <taxon>Morganellaceae</taxon>
        <taxon>Providencia</taxon>
    </lineage>
</organism>
<comment type="subcellular location">
    <subcellularLocation>
        <location evidence="1">Fimbrium</location>
    </subcellularLocation>
</comment>
<dbReference type="InterPro" id="IPR008966">
    <property type="entry name" value="Adhesion_dom_sf"/>
</dbReference>
<evidence type="ECO:0000256" key="5">
    <source>
        <dbReference type="SAM" id="SignalP"/>
    </source>
</evidence>
<gene>
    <name evidence="7" type="ORF">M998_1622</name>
</gene>
<protein>
    <recommendedName>
        <fullName evidence="6">Fimbrial-type adhesion domain-containing protein</fullName>
    </recommendedName>
</protein>
<comment type="caution">
    <text evidence="7">The sequence shown here is derived from an EMBL/GenBank/DDBJ whole genome shotgun (WGS) entry which is preliminary data.</text>
</comment>
<accession>A0A1B7JWC7</accession>
<feature type="domain" description="Fimbrial-type adhesion" evidence="6">
    <location>
        <begin position="32"/>
        <end position="181"/>
    </location>
</feature>
<dbReference type="OrthoDB" id="6465181at2"/>
<evidence type="ECO:0000256" key="2">
    <source>
        <dbReference type="ARBA" id="ARBA00006671"/>
    </source>
</evidence>
<dbReference type="Pfam" id="PF00419">
    <property type="entry name" value="Fimbrial"/>
    <property type="match status" value="1"/>
</dbReference>
<keyword evidence="4" id="KW-0281">Fimbrium</keyword>
<dbReference type="Proteomes" id="UP000078224">
    <property type="component" value="Unassembled WGS sequence"/>
</dbReference>
<dbReference type="SUPFAM" id="SSF49401">
    <property type="entry name" value="Bacterial adhesins"/>
    <property type="match status" value="1"/>
</dbReference>
<dbReference type="PANTHER" id="PTHR33420:SF12">
    <property type="entry name" value="FIMBRIN-LIKE PROTEIN FIMI-RELATED"/>
    <property type="match status" value="1"/>
</dbReference>
<proteinExistence type="inferred from homology"/>
<dbReference type="GO" id="GO:0043709">
    <property type="term" value="P:cell adhesion involved in single-species biofilm formation"/>
    <property type="evidence" value="ECO:0007669"/>
    <property type="project" value="TreeGrafter"/>
</dbReference>
<keyword evidence="3 5" id="KW-0732">Signal</keyword>
<dbReference type="AlphaFoldDB" id="A0A1B7JWC7"/>
<reference evidence="7 8" key="1">
    <citation type="submission" date="2016-04" db="EMBL/GenBank/DDBJ databases">
        <title>ATOL: Assembling a taxonomically balanced genome-scale reconstruction of the evolutionary history of the Enterobacteriaceae.</title>
        <authorList>
            <person name="Plunkett G.III."/>
            <person name="Neeno-Eckwall E.C."/>
            <person name="Glasner J.D."/>
            <person name="Perna N.T."/>
        </authorList>
    </citation>
    <scope>NUCLEOTIDE SEQUENCE [LARGE SCALE GENOMIC DNA]</scope>
    <source>
        <strain evidence="7 8">ATCC 35613</strain>
    </source>
</reference>
<dbReference type="InterPro" id="IPR050263">
    <property type="entry name" value="Bact_Fimbrial_Adh_Pro"/>
</dbReference>
<dbReference type="EMBL" id="LXEW01000024">
    <property type="protein sequence ID" value="OAT52208.1"/>
    <property type="molecule type" value="Genomic_DNA"/>
</dbReference>
<feature type="signal peptide" evidence="5">
    <location>
        <begin position="1"/>
        <end position="19"/>
    </location>
</feature>
<dbReference type="PATRIC" id="fig|1354272.4.peg.1650"/>
<evidence type="ECO:0000313" key="7">
    <source>
        <dbReference type="EMBL" id="OAT52208.1"/>
    </source>
</evidence>
<dbReference type="RefSeq" id="WP_068440302.1">
    <property type="nucleotide sequence ID" value="NZ_LXEW01000024.1"/>
</dbReference>
<dbReference type="InterPro" id="IPR036937">
    <property type="entry name" value="Adhesion_dom_fimbrial_sf"/>
</dbReference>
<sequence>MKNLLIIAILLSKIALTQAFSEPSMSWGQATVKGEILASGCSIQLTSKDQIIDFGEHSLGRIEDNKIIKAFKIFLKDCQLSNSYFDDNKSPIRIKFSGATTNNANGFKFDNADGLAIYISNGTSVIKPNIYYPIFNLKRTSGKTKSINEQQLDFISEIVVDDRVKPQVGEFSSIITFDIDYY</sequence>
<evidence type="ECO:0000256" key="4">
    <source>
        <dbReference type="ARBA" id="ARBA00023263"/>
    </source>
</evidence>
<dbReference type="PANTHER" id="PTHR33420">
    <property type="entry name" value="FIMBRIAL SUBUNIT ELFA-RELATED"/>
    <property type="match status" value="1"/>
</dbReference>
<keyword evidence="8" id="KW-1185">Reference proteome</keyword>
<name>A0A1B7JWC7_9GAMM</name>
<evidence type="ECO:0000259" key="6">
    <source>
        <dbReference type="Pfam" id="PF00419"/>
    </source>
</evidence>
<dbReference type="InterPro" id="IPR000259">
    <property type="entry name" value="Adhesion_dom_fimbrial"/>
</dbReference>
<dbReference type="GO" id="GO:0009289">
    <property type="term" value="C:pilus"/>
    <property type="evidence" value="ECO:0007669"/>
    <property type="project" value="UniProtKB-SubCell"/>
</dbReference>
<evidence type="ECO:0000256" key="1">
    <source>
        <dbReference type="ARBA" id="ARBA00004561"/>
    </source>
</evidence>
<dbReference type="Gene3D" id="2.60.40.1090">
    <property type="entry name" value="Fimbrial-type adhesion domain"/>
    <property type="match status" value="1"/>
</dbReference>
<evidence type="ECO:0000313" key="8">
    <source>
        <dbReference type="Proteomes" id="UP000078224"/>
    </source>
</evidence>